<evidence type="ECO:0000313" key="2">
    <source>
        <dbReference type="EMBL" id="RLE48111.1"/>
    </source>
</evidence>
<gene>
    <name evidence="2" type="ORF">DRJ31_07880</name>
</gene>
<comment type="caution">
    <text evidence="2">The sequence shown here is derived from an EMBL/GenBank/DDBJ whole genome shotgun (WGS) entry which is preliminary data.</text>
</comment>
<name>A0A497ELG4_9CREN</name>
<proteinExistence type="predicted"/>
<feature type="transmembrane region" description="Helical" evidence="1">
    <location>
        <begin position="25"/>
        <end position="42"/>
    </location>
</feature>
<accession>A0A497ELG4</accession>
<dbReference type="Proteomes" id="UP000278475">
    <property type="component" value="Unassembled WGS sequence"/>
</dbReference>
<organism evidence="2 3">
    <name type="scientific">Thermoproteota archaeon</name>
    <dbReference type="NCBI Taxonomy" id="2056631"/>
    <lineage>
        <taxon>Archaea</taxon>
        <taxon>Thermoproteota</taxon>
    </lineage>
</organism>
<keyword evidence="1" id="KW-0812">Transmembrane</keyword>
<dbReference type="AlphaFoldDB" id="A0A497ELG4"/>
<evidence type="ECO:0000313" key="3">
    <source>
        <dbReference type="Proteomes" id="UP000278475"/>
    </source>
</evidence>
<dbReference type="EMBL" id="QMQV01000090">
    <property type="protein sequence ID" value="RLE48111.1"/>
    <property type="molecule type" value="Genomic_DNA"/>
</dbReference>
<keyword evidence="1" id="KW-0472">Membrane</keyword>
<keyword evidence="1" id="KW-1133">Transmembrane helix</keyword>
<protein>
    <submittedName>
        <fullName evidence="2">Uncharacterized protein</fullName>
    </submittedName>
</protein>
<sequence length="84" mass="10385">MRRIGEVIDYCTKMRALPKEFRHRVIYEFGLFLVSMVNYLVFNVQSNYEDIREFQLKINRNDYDPEDINTYIELFRKYCEEVNE</sequence>
<evidence type="ECO:0000256" key="1">
    <source>
        <dbReference type="SAM" id="Phobius"/>
    </source>
</evidence>
<reference evidence="2 3" key="1">
    <citation type="submission" date="2018-06" db="EMBL/GenBank/DDBJ databases">
        <title>Extensive metabolic versatility and redundancy in microbially diverse, dynamic hydrothermal sediments.</title>
        <authorList>
            <person name="Dombrowski N."/>
            <person name="Teske A."/>
            <person name="Baker B.J."/>
        </authorList>
    </citation>
    <scope>NUCLEOTIDE SEQUENCE [LARGE SCALE GENOMIC DNA]</scope>
    <source>
        <strain evidence="2">B66_G16</strain>
    </source>
</reference>